<dbReference type="AlphaFoldDB" id="A0A0A9HR59"/>
<name>A0A0A9HR59_ARUDO</name>
<reference evidence="1" key="2">
    <citation type="journal article" date="2015" name="Data Brief">
        <title>Shoot transcriptome of the giant reed, Arundo donax.</title>
        <authorList>
            <person name="Barrero R.A."/>
            <person name="Guerrero F.D."/>
            <person name="Moolhuijzen P."/>
            <person name="Goolsby J.A."/>
            <person name="Tidwell J."/>
            <person name="Bellgard S.E."/>
            <person name="Bellgard M.I."/>
        </authorList>
    </citation>
    <scope>NUCLEOTIDE SEQUENCE</scope>
    <source>
        <tissue evidence="1">Shoot tissue taken approximately 20 cm above the soil surface</tissue>
    </source>
</reference>
<accession>A0A0A9HR59</accession>
<sequence length="53" mass="6210">MENRSTFYQSSSCSDTKVGCKIKRELHQKNCMRNLHTENSTDFKLSVLSWPSR</sequence>
<organism evidence="1">
    <name type="scientific">Arundo donax</name>
    <name type="common">Giant reed</name>
    <name type="synonym">Donax arundinaceus</name>
    <dbReference type="NCBI Taxonomy" id="35708"/>
    <lineage>
        <taxon>Eukaryota</taxon>
        <taxon>Viridiplantae</taxon>
        <taxon>Streptophyta</taxon>
        <taxon>Embryophyta</taxon>
        <taxon>Tracheophyta</taxon>
        <taxon>Spermatophyta</taxon>
        <taxon>Magnoliopsida</taxon>
        <taxon>Liliopsida</taxon>
        <taxon>Poales</taxon>
        <taxon>Poaceae</taxon>
        <taxon>PACMAD clade</taxon>
        <taxon>Arundinoideae</taxon>
        <taxon>Arundineae</taxon>
        <taxon>Arundo</taxon>
    </lineage>
</organism>
<dbReference type="EMBL" id="GBRH01160510">
    <property type="protein sequence ID" value="JAE37386.1"/>
    <property type="molecule type" value="Transcribed_RNA"/>
</dbReference>
<protein>
    <submittedName>
        <fullName evidence="1">Uncharacterized protein</fullName>
    </submittedName>
</protein>
<proteinExistence type="predicted"/>
<dbReference type="EMBL" id="GBRH01216485">
    <property type="protein sequence ID" value="JAD81410.1"/>
    <property type="molecule type" value="Transcribed_RNA"/>
</dbReference>
<reference evidence="1" key="1">
    <citation type="submission" date="2014-09" db="EMBL/GenBank/DDBJ databases">
        <authorList>
            <person name="Magalhaes I.L.F."/>
            <person name="Oliveira U."/>
            <person name="Santos F.R."/>
            <person name="Vidigal T.H.D.A."/>
            <person name="Brescovit A.D."/>
            <person name="Santos A.J."/>
        </authorList>
    </citation>
    <scope>NUCLEOTIDE SEQUENCE</scope>
    <source>
        <tissue evidence="1">Shoot tissue taken approximately 20 cm above the soil surface</tissue>
    </source>
</reference>
<evidence type="ECO:0000313" key="1">
    <source>
        <dbReference type="EMBL" id="JAE37386.1"/>
    </source>
</evidence>